<dbReference type="InterPro" id="IPR055408">
    <property type="entry name" value="HEAT_MROH2B-like"/>
</dbReference>
<feature type="domain" description="Maestro-like HEAT-repeats" evidence="3">
    <location>
        <begin position="933"/>
        <end position="1162"/>
    </location>
</feature>
<evidence type="ECO:0000313" key="7">
    <source>
        <dbReference type="EMBL" id="CAD7694060.1"/>
    </source>
</evidence>
<dbReference type="InterPro" id="IPR016024">
    <property type="entry name" value="ARM-type_fold"/>
</dbReference>
<evidence type="ECO:0000259" key="5">
    <source>
        <dbReference type="Pfam" id="PF23221"/>
    </source>
</evidence>
<dbReference type="PANTHER" id="PTHR23120">
    <property type="entry name" value="MAESTRO-RELATED HEAT DOMAIN-CONTAINING"/>
    <property type="match status" value="1"/>
</dbReference>
<dbReference type="InterPro" id="IPR021133">
    <property type="entry name" value="HEAT_type_2"/>
</dbReference>
<protein>
    <submittedName>
        <fullName evidence="7">(raccoon dog) hypothetical protein</fullName>
    </submittedName>
</protein>
<feature type="domain" description="Maestro/Maestro-like HEAT-repeats" evidence="6">
    <location>
        <begin position="1363"/>
        <end position="1636"/>
    </location>
</feature>
<feature type="domain" description="MROH2B-like HEAT-repeats" evidence="4">
    <location>
        <begin position="254"/>
        <end position="909"/>
    </location>
</feature>
<evidence type="ECO:0000259" key="3">
    <source>
        <dbReference type="Pfam" id="PF21047"/>
    </source>
</evidence>
<dbReference type="Pfam" id="PF23227">
    <property type="entry name" value="HEAT_MROH2B_C"/>
    <property type="match status" value="1"/>
</dbReference>
<dbReference type="Gene3D" id="1.25.10.10">
    <property type="entry name" value="Leucine-rich Repeat Variant"/>
    <property type="match status" value="2"/>
</dbReference>
<dbReference type="Pfam" id="PF23221">
    <property type="entry name" value="HEAT_MROH2B_1st"/>
    <property type="match status" value="1"/>
</dbReference>
<comment type="caution">
    <text evidence="7">The sequence shown here is derived from an EMBL/GenBank/DDBJ whole genome shotgun (WGS) entry which is preliminary data.</text>
</comment>
<keyword evidence="8" id="KW-1185">Reference proteome</keyword>
<dbReference type="InterPro" id="IPR056282">
    <property type="entry name" value="MROH2B-like_N_HEAT"/>
</dbReference>
<evidence type="ECO:0000313" key="8">
    <source>
        <dbReference type="Proteomes" id="UP000645828"/>
    </source>
</evidence>
<evidence type="ECO:0000259" key="4">
    <source>
        <dbReference type="Pfam" id="PF23210"/>
    </source>
</evidence>
<dbReference type="InterPro" id="IPR048465">
    <property type="entry name" value="Maestro-like_HEAT"/>
</dbReference>
<evidence type="ECO:0000256" key="1">
    <source>
        <dbReference type="ARBA" id="ARBA00022737"/>
    </source>
</evidence>
<dbReference type="Pfam" id="PF21047">
    <property type="entry name" value="HEAT_Maestro"/>
    <property type="match status" value="1"/>
</dbReference>
<dbReference type="Pfam" id="PF23210">
    <property type="entry name" value="HEAT_Maestro_2"/>
    <property type="match status" value="1"/>
</dbReference>
<dbReference type="InterPro" id="IPR055406">
    <property type="entry name" value="HEAT_Maestro"/>
</dbReference>
<feature type="domain" description="MROH2B-like N-terminal HEAT-repeats" evidence="5">
    <location>
        <begin position="32"/>
        <end position="251"/>
    </location>
</feature>
<dbReference type="PANTHER" id="PTHR23120:SF44">
    <property type="entry name" value="MAESTRO HEAT-LIKE REPEAT-CONTAINING PROTEIN FAMILY MEMBER 1"/>
    <property type="match status" value="1"/>
</dbReference>
<dbReference type="GO" id="GO:0005737">
    <property type="term" value="C:cytoplasm"/>
    <property type="evidence" value="ECO:0007669"/>
    <property type="project" value="TreeGrafter"/>
</dbReference>
<name>A0A811ZXS3_NYCPR</name>
<reference evidence="7" key="1">
    <citation type="submission" date="2020-12" db="EMBL/GenBank/DDBJ databases">
        <authorList>
            <consortium name="Molecular Ecology Group"/>
        </authorList>
    </citation>
    <scope>NUCLEOTIDE SEQUENCE</scope>
    <source>
        <strain evidence="7">TBG_1078</strain>
    </source>
</reference>
<dbReference type="InterPro" id="IPR045206">
    <property type="entry name" value="Maestro_heat-like_prot"/>
</dbReference>
<gene>
    <name evidence="7" type="ORF">NYPRO_LOCUS26850</name>
</gene>
<proteinExistence type="predicted"/>
<feature type="repeat" description="HEAT" evidence="2">
    <location>
        <begin position="1610"/>
        <end position="1640"/>
    </location>
</feature>
<dbReference type="Proteomes" id="UP000645828">
    <property type="component" value="Unassembled WGS sequence"/>
</dbReference>
<accession>A0A811ZXS3</accession>
<sequence length="1640" mass="181416">MTEPYVRKLSTILLDAVTDKDPLVQEQVCGALCALGDAQPAEVLRACEEYLWQHEKLAHPYRTMILRAMETVVSGHISELDKDVARAVILLASSEMTRAKELVCDWQQAASNVLVAVGKRFIGKVVEEVLSKFQPGALPHYYVVQTLANLAASNVFGMVPFLTSILSTMLPMLGMAKHDTMRVAFCCALQHFSESTLEYLANLDQAPDPTVRKDTFASDIFSAYDVLFNHWMQSREAKLRLAVVEALGPMSHLLPSEKLEEQLPKLLPGVVALYRKHAEAFHVSKSLGQILEAAVGVGSRTLEAQLDLLLAALHAQICVPVESSSPLVVSNQKEVLRCFTVLACCAPDRLLAFLLPKLDASNERTRVGTLQVLRHVINSAAPQMEVKKPFILSSMRLPLLDTNTKVKRAVVQVISAMAHHGYLEQPGGEAMVEYIVQQCALPPESEPRKLAPDSEDLAEDGVRAISISTLYLVSTTVDRMSDVLWPYLLEFLTPTRFTGALTPLCRSLVHLAQKKQEVGADAFLIQYDGNVSLPSPYAITTRLLTVSSHPYLGDGRGAASLRLLNVLHRNIHPLLGQRWATTIPLLLEHLDEHTEETLSQKEWEEKLLAFLRDTLTVVSDNTWTCQLSLEMCKQLPCYNGIAQEKNFLYKCIGTTLGAASSKEVVRKQLQELLETARHQEEAEREGLACCFGICAISHLDDVLAQLEDFMRSDVFRKSTGIFNIFKDRNENEVEKLKGTLILCYGHVAARAPRELVLAKVESDILRNIFQYFSTKVLGIKVETKDPALKLCLVQSVCMASQAICSSAQANSFHFSQKAELVAQMMEFIKAEPPDSLRTPIRKKAMLACTYLASLEPALEEHMQADLIHSCLHSILPVLPEPEGEDDHQESLYLDTMRALEGLLTGLLQWNMTPQGLQIMVEHLSPWIKSPRGHERVRALSLSACLLRYFLEHLHVSALVPFHNLGLLIGLFSPRCADLWPATRQEAVSCVYALLYLQLGYEGFSRDYRDDVAERLLTLKEGLVHPDSAILFHTCNSIAQIIAKRLPPEQLISLLLTMFEGLGDPDRNCSRAATVMVNCLLKERGNMLQEKVPEIVSVLRSKLQETREEYVVQAAQHSVHLLASQHCAAVVTSLLGSPLPFDSHTCTLWRALAVEPSLTTQVLGLLLEKLSKDVPFKETRAFLLSSSPGRVATVLPLAATCALCEVMSAPASGPAVLELYPQLFAALLLRISCTVGVVLPRNLQAKERKGAGSAVALRSLEPCSSAADALQAMLLRGGNEDVVQRMELEGGWQLLRTSTGHEEGVTRLASAMAKFAGPRLPLVMKALVCTQSSVYEIQRVTSTGFLAELLNSNVVNDLMLLESLLDNLVARQKDTCASVRRLVLRGLANVASGSPDKVRAHGPQLLTAVIGGLDDRDDPYSLVALEAMVGLARLLDLVEPQDLHPVLLHVAIRIRPFFDSEKMELRSASIRLFGHLNKACRGRCEDVFLEQVVGGLVPLLLHLRDPQGPVTSACRFALRMCGPNLQCDELEAALQKHLREERGLHFGEFLNTTCKLLMHHFPELLGRLVSTGLFYFKSSWEDVRAAAPMLTGFLVLHVEPEQRPQVDLEQLTAALQLLLKDPAPLVRMKAAETLGRLVKFA</sequence>
<dbReference type="EMBL" id="CAJHUB010000788">
    <property type="protein sequence ID" value="CAD7694060.1"/>
    <property type="molecule type" value="Genomic_DNA"/>
</dbReference>
<keyword evidence="1" id="KW-0677">Repeat</keyword>
<evidence type="ECO:0000259" key="6">
    <source>
        <dbReference type="Pfam" id="PF23227"/>
    </source>
</evidence>
<dbReference type="InterPro" id="IPR011989">
    <property type="entry name" value="ARM-like"/>
</dbReference>
<evidence type="ECO:0000256" key="2">
    <source>
        <dbReference type="PROSITE-ProRule" id="PRU00103"/>
    </source>
</evidence>
<organism evidence="7 8">
    <name type="scientific">Nyctereutes procyonoides</name>
    <name type="common">Raccoon dog</name>
    <name type="synonym">Canis procyonoides</name>
    <dbReference type="NCBI Taxonomy" id="34880"/>
    <lineage>
        <taxon>Eukaryota</taxon>
        <taxon>Metazoa</taxon>
        <taxon>Chordata</taxon>
        <taxon>Craniata</taxon>
        <taxon>Vertebrata</taxon>
        <taxon>Euteleostomi</taxon>
        <taxon>Mammalia</taxon>
        <taxon>Eutheria</taxon>
        <taxon>Laurasiatheria</taxon>
        <taxon>Carnivora</taxon>
        <taxon>Caniformia</taxon>
        <taxon>Canidae</taxon>
        <taxon>Nyctereutes</taxon>
    </lineage>
</organism>
<dbReference type="PROSITE" id="PS50077">
    <property type="entry name" value="HEAT_REPEAT"/>
    <property type="match status" value="1"/>
</dbReference>
<dbReference type="SUPFAM" id="SSF48371">
    <property type="entry name" value="ARM repeat"/>
    <property type="match status" value="2"/>
</dbReference>